<sequence>MVGIQANIHEEKPTGLASIMAIGTANPPNVFDQSTFADYFFRMTNNEHKEALKAKFNRIALKTTAKKRHTLLTEDFLKENPNVCAYKAPSLDARQELVISSVPILAKEAAVRALEEWGRPLSEITHMIFCTMTGPDMPGADYHLLNLLGLSPTVKRLMFYSLGCYAGGTALRLAKDLAENNKGSRVLVVCAETTVQYFRGPEETDFMNLVAQAIFGDGACSMVIGADPVVGVEKPIYEIVSAMQILVPDSYHAVEGHLREVGVTFHSSPELPDLISKNLEPNLVRTFKQLGISDWNQLFWMAHPGGPGLLDKVTSELRLGPNKLDVSRHVLSEYGNMSSTTVLFVMDEMRRRSVAEKRATTGEGLEFGVLFGFGPGLTIELVALRSVPLH</sequence>
<dbReference type="EMBL" id="JAGGNH010000001">
    <property type="protein sequence ID" value="KAJ0989100.1"/>
    <property type="molecule type" value="Genomic_DNA"/>
</dbReference>
<dbReference type="FunFam" id="3.40.47.10:FF:000025">
    <property type="entry name" value="Chalcone synthase 2"/>
    <property type="match status" value="1"/>
</dbReference>
<evidence type="ECO:0000259" key="4">
    <source>
        <dbReference type="Pfam" id="PF00195"/>
    </source>
</evidence>
<feature type="domain" description="Chalcone/stilbene synthase C-terminal" evidence="5">
    <location>
        <begin position="238"/>
        <end position="388"/>
    </location>
</feature>
<organism evidence="6 7">
    <name type="scientific">Dioscorea zingiberensis</name>
    <dbReference type="NCBI Taxonomy" id="325984"/>
    <lineage>
        <taxon>Eukaryota</taxon>
        <taxon>Viridiplantae</taxon>
        <taxon>Streptophyta</taxon>
        <taxon>Embryophyta</taxon>
        <taxon>Tracheophyta</taxon>
        <taxon>Spermatophyta</taxon>
        <taxon>Magnoliopsida</taxon>
        <taxon>Liliopsida</taxon>
        <taxon>Dioscoreales</taxon>
        <taxon>Dioscoreaceae</taxon>
        <taxon>Dioscorea</taxon>
    </lineage>
</organism>
<feature type="active site" description="Acyl-thioester intermediate" evidence="2">
    <location>
        <position position="164"/>
    </location>
</feature>
<keyword evidence="7" id="KW-1185">Reference proteome</keyword>
<gene>
    <name evidence="6" type="ORF">J5N97_007456</name>
</gene>
<evidence type="ECO:0000256" key="2">
    <source>
        <dbReference type="PIRSR" id="PIRSR000451-1"/>
    </source>
</evidence>
<comment type="similarity">
    <text evidence="1 3">Belongs to the thiolase-like superfamily. Chalcone/stilbene synthases family.</text>
</comment>
<reference evidence="6" key="1">
    <citation type="submission" date="2021-03" db="EMBL/GenBank/DDBJ databases">
        <authorList>
            <person name="Li Z."/>
            <person name="Yang C."/>
        </authorList>
    </citation>
    <scope>NUCLEOTIDE SEQUENCE</scope>
    <source>
        <strain evidence="6">Dzin_1.0</strain>
        <tissue evidence="6">Leaf</tissue>
    </source>
</reference>
<accession>A0A9D5HTK7</accession>
<reference evidence="6" key="2">
    <citation type="journal article" date="2022" name="Hortic Res">
        <title>The genome of Dioscorea zingiberensis sheds light on the biosynthesis, origin and evolution of the medicinally important diosgenin saponins.</title>
        <authorList>
            <person name="Li Y."/>
            <person name="Tan C."/>
            <person name="Li Z."/>
            <person name="Guo J."/>
            <person name="Li S."/>
            <person name="Chen X."/>
            <person name="Wang C."/>
            <person name="Dai X."/>
            <person name="Yang H."/>
            <person name="Song W."/>
            <person name="Hou L."/>
            <person name="Xu J."/>
            <person name="Tong Z."/>
            <person name="Xu A."/>
            <person name="Yuan X."/>
            <person name="Wang W."/>
            <person name="Yang Q."/>
            <person name="Chen L."/>
            <person name="Sun Z."/>
            <person name="Wang K."/>
            <person name="Pan B."/>
            <person name="Chen J."/>
            <person name="Bao Y."/>
            <person name="Liu F."/>
            <person name="Qi X."/>
            <person name="Gang D.R."/>
            <person name="Wen J."/>
            <person name="Li J."/>
        </authorList>
    </citation>
    <scope>NUCLEOTIDE SEQUENCE</scope>
    <source>
        <strain evidence="6">Dzin_1.0</strain>
    </source>
</reference>
<dbReference type="PANTHER" id="PTHR11877">
    <property type="entry name" value="HYDROXYMETHYLGLUTARYL-COA SYNTHASE"/>
    <property type="match status" value="1"/>
</dbReference>
<dbReference type="InterPro" id="IPR001099">
    <property type="entry name" value="Chalcone/stilbene_synt_N"/>
</dbReference>
<evidence type="ECO:0000259" key="5">
    <source>
        <dbReference type="Pfam" id="PF02797"/>
    </source>
</evidence>
<dbReference type="PIRSF" id="PIRSF000451">
    <property type="entry name" value="PKS_III"/>
    <property type="match status" value="1"/>
</dbReference>
<dbReference type="AlphaFoldDB" id="A0A9D5HTK7"/>
<dbReference type="InterPro" id="IPR016039">
    <property type="entry name" value="Thiolase-like"/>
</dbReference>
<proteinExistence type="inferred from homology"/>
<dbReference type="Proteomes" id="UP001085076">
    <property type="component" value="Miscellaneous, Linkage group lg01"/>
</dbReference>
<dbReference type="InterPro" id="IPR011141">
    <property type="entry name" value="Polyketide_synthase_type-III"/>
</dbReference>
<comment type="caution">
    <text evidence="6">The sequence shown here is derived from an EMBL/GenBank/DDBJ whole genome shotgun (WGS) entry which is preliminary data.</text>
</comment>
<keyword evidence="3" id="KW-0012">Acyltransferase</keyword>
<dbReference type="InterPro" id="IPR012328">
    <property type="entry name" value="Chalcone/stilbene_synt_C"/>
</dbReference>
<feature type="domain" description="Chalcone/stilbene synthase N-terminal" evidence="4">
    <location>
        <begin position="12"/>
        <end position="228"/>
    </location>
</feature>
<evidence type="ECO:0000256" key="3">
    <source>
        <dbReference type="RuleBase" id="RU003633"/>
    </source>
</evidence>
<dbReference type="Pfam" id="PF02797">
    <property type="entry name" value="Chal_sti_synt_C"/>
    <property type="match status" value="1"/>
</dbReference>
<evidence type="ECO:0000313" key="6">
    <source>
        <dbReference type="EMBL" id="KAJ0989100.1"/>
    </source>
</evidence>
<dbReference type="SUPFAM" id="SSF53901">
    <property type="entry name" value="Thiolase-like"/>
    <property type="match status" value="2"/>
</dbReference>
<name>A0A9D5HTK7_9LILI</name>
<dbReference type="FunFam" id="3.40.47.10:FF:000014">
    <property type="entry name" value="Chalcone synthase 1"/>
    <property type="match status" value="1"/>
</dbReference>
<dbReference type="GO" id="GO:0016747">
    <property type="term" value="F:acyltransferase activity, transferring groups other than amino-acyl groups"/>
    <property type="evidence" value="ECO:0007669"/>
    <property type="project" value="InterPro"/>
</dbReference>
<protein>
    <recommendedName>
        <fullName evidence="8">Chalcone synthase</fullName>
    </recommendedName>
</protein>
<evidence type="ECO:0000313" key="7">
    <source>
        <dbReference type="Proteomes" id="UP001085076"/>
    </source>
</evidence>
<dbReference type="GO" id="GO:0030639">
    <property type="term" value="P:polyketide biosynthetic process"/>
    <property type="evidence" value="ECO:0007669"/>
    <property type="project" value="TreeGrafter"/>
</dbReference>
<evidence type="ECO:0008006" key="8">
    <source>
        <dbReference type="Google" id="ProtNLM"/>
    </source>
</evidence>
<evidence type="ECO:0000256" key="1">
    <source>
        <dbReference type="ARBA" id="ARBA00005531"/>
    </source>
</evidence>
<dbReference type="PANTHER" id="PTHR11877:SF80">
    <property type="entry name" value="CHALCONE SYNTHASE 1"/>
    <property type="match status" value="1"/>
</dbReference>
<dbReference type="Pfam" id="PF00195">
    <property type="entry name" value="Chal_sti_synt_N"/>
    <property type="match status" value="1"/>
</dbReference>
<keyword evidence="3" id="KW-0808">Transferase</keyword>
<dbReference type="Gene3D" id="3.40.47.10">
    <property type="match status" value="2"/>
</dbReference>
<dbReference type="OrthoDB" id="1500228at2759"/>
<dbReference type="CDD" id="cd00831">
    <property type="entry name" value="CHS_like"/>
    <property type="match status" value="1"/>
</dbReference>